<accession>A0A5R9KTE0</accession>
<dbReference type="AlphaFoldDB" id="A0A5R9KTE0"/>
<gene>
    <name evidence="1" type="ORF">FEN17_23230</name>
</gene>
<organism evidence="1 2">
    <name type="scientific">Dyadobacter luticola</name>
    <dbReference type="NCBI Taxonomy" id="1979387"/>
    <lineage>
        <taxon>Bacteria</taxon>
        <taxon>Pseudomonadati</taxon>
        <taxon>Bacteroidota</taxon>
        <taxon>Cytophagia</taxon>
        <taxon>Cytophagales</taxon>
        <taxon>Spirosomataceae</taxon>
        <taxon>Dyadobacter</taxon>
    </lineage>
</organism>
<dbReference type="GO" id="GO:0110001">
    <property type="term" value="C:toxin-antitoxin complex"/>
    <property type="evidence" value="ECO:0007669"/>
    <property type="project" value="InterPro"/>
</dbReference>
<dbReference type="OrthoDB" id="9799912at2"/>
<evidence type="ECO:0000313" key="1">
    <source>
        <dbReference type="EMBL" id="TLU99473.1"/>
    </source>
</evidence>
<name>A0A5R9KTE0_9BACT</name>
<dbReference type="EMBL" id="VCEJ01000005">
    <property type="protein sequence ID" value="TLU99473.1"/>
    <property type="molecule type" value="Genomic_DNA"/>
</dbReference>
<evidence type="ECO:0000313" key="2">
    <source>
        <dbReference type="Proteomes" id="UP000306402"/>
    </source>
</evidence>
<keyword evidence="2" id="KW-1185">Reference proteome</keyword>
<reference evidence="1 2" key="1">
    <citation type="submission" date="2019-05" db="EMBL/GenBank/DDBJ databases">
        <authorList>
            <person name="Qu J.-H."/>
        </authorList>
    </citation>
    <scope>NUCLEOTIDE SEQUENCE [LARGE SCALE GENOMIC DNA]</scope>
    <source>
        <strain evidence="1 2">T17</strain>
    </source>
</reference>
<dbReference type="Pfam" id="PF09907">
    <property type="entry name" value="HigB_toxin"/>
    <property type="match status" value="1"/>
</dbReference>
<protein>
    <submittedName>
        <fullName evidence="1">Type II toxin-antitoxin system HigB family toxin</fullName>
    </submittedName>
</protein>
<proteinExistence type="predicted"/>
<dbReference type="RefSeq" id="WP_138367763.1">
    <property type="nucleotide sequence ID" value="NZ_VCEJ01000005.1"/>
</dbReference>
<comment type="caution">
    <text evidence="1">The sequence shown here is derived from an EMBL/GenBank/DDBJ whole genome shotgun (WGS) entry which is preliminary data.</text>
</comment>
<sequence>MKRIFVKSALRDFWNRYPETEQYLKIWYDTVINSEWRSPADVKQTYANASILKDGRIVFNVKGNAFRLVAKFNFSKQWVFIRFIGTHQEYDRIDANLI</sequence>
<dbReference type="InterPro" id="IPR018669">
    <property type="entry name" value="Toxin_HigB"/>
</dbReference>
<dbReference type="GO" id="GO:0004519">
    <property type="term" value="F:endonuclease activity"/>
    <property type="evidence" value="ECO:0007669"/>
    <property type="project" value="InterPro"/>
</dbReference>
<dbReference type="Proteomes" id="UP000306402">
    <property type="component" value="Unassembled WGS sequence"/>
</dbReference>
<dbReference type="GO" id="GO:0003723">
    <property type="term" value="F:RNA binding"/>
    <property type="evidence" value="ECO:0007669"/>
    <property type="project" value="InterPro"/>
</dbReference>